<keyword evidence="2 6" id="KW-0812">Transmembrane</keyword>
<dbReference type="Pfam" id="PF00083">
    <property type="entry name" value="Sugar_tr"/>
    <property type="match status" value="1"/>
</dbReference>
<dbReference type="AlphaFoldDB" id="A0A6G1L5Y1"/>
<dbReference type="Gene3D" id="1.20.1250.20">
    <property type="entry name" value="MFS general substrate transporter like domains"/>
    <property type="match status" value="2"/>
</dbReference>
<reference evidence="8" key="1">
    <citation type="journal article" date="2020" name="Stud. Mycol.">
        <title>101 Dothideomycetes genomes: a test case for predicting lifestyles and emergence of pathogens.</title>
        <authorList>
            <person name="Haridas S."/>
            <person name="Albert R."/>
            <person name="Binder M."/>
            <person name="Bloem J."/>
            <person name="Labutti K."/>
            <person name="Salamov A."/>
            <person name="Andreopoulos B."/>
            <person name="Baker S."/>
            <person name="Barry K."/>
            <person name="Bills G."/>
            <person name="Bluhm B."/>
            <person name="Cannon C."/>
            <person name="Castanera R."/>
            <person name="Culley D."/>
            <person name="Daum C."/>
            <person name="Ezra D."/>
            <person name="Gonzalez J."/>
            <person name="Henrissat B."/>
            <person name="Kuo A."/>
            <person name="Liang C."/>
            <person name="Lipzen A."/>
            <person name="Lutzoni F."/>
            <person name="Magnuson J."/>
            <person name="Mondo S."/>
            <person name="Nolan M."/>
            <person name="Ohm R."/>
            <person name="Pangilinan J."/>
            <person name="Park H.-J."/>
            <person name="Ramirez L."/>
            <person name="Alfaro M."/>
            <person name="Sun H."/>
            <person name="Tritt A."/>
            <person name="Yoshinaga Y."/>
            <person name="Zwiers L.-H."/>
            <person name="Turgeon B."/>
            <person name="Goodwin S."/>
            <person name="Spatafora J."/>
            <person name="Crous P."/>
            <person name="Grigoriev I."/>
        </authorList>
    </citation>
    <scope>NUCLEOTIDE SEQUENCE</scope>
    <source>
        <strain evidence="8">CBS 116005</strain>
    </source>
</reference>
<dbReference type="CDD" id="cd17316">
    <property type="entry name" value="MFS_SV2_like"/>
    <property type="match status" value="1"/>
</dbReference>
<dbReference type="PROSITE" id="PS50850">
    <property type="entry name" value="MFS"/>
    <property type="match status" value="1"/>
</dbReference>
<accession>A0A6G1L5Y1</accession>
<feature type="compositionally biased region" description="Basic and acidic residues" evidence="5">
    <location>
        <begin position="12"/>
        <end position="28"/>
    </location>
</feature>
<evidence type="ECO:0000256" key="3">
    <source>
        <dbReference type="ARBA" id="ARBA00022989"/>
    </source>
</evidence>
<feature type="transmembrane region" description="Helical" evidence="6">
    <location>
        <begin position="76"/>
        <end position="94"/>
    </location>
</feature>
<evidence type="ECO:0000313" key="8">
    <source>
        <dbReference type="EMBL" id="KAF2768255.1"/>
    </source>
</evidence>
<sequence>MADQIPPYSMANDEKRGSSPEYAEDPKDPGFPSSGESPEKMSVGRYLGTRLSTLKPPMDKVENPFRLLAMLNLRQWLSFLVAFLAWSWDAFDFFTVSLTVSDLAEEFDKTNTDITWGITLVLMFRSVGAIIFGIASDRYGRKWPFVVNNTLFIVLELGTGFCTNYKQFLAVRALFGIAMGGLYGNAAATALEDVPERARGIMSGMLQQGYAFGYLLATAFSRALVDTTSHGWRPLFWFGACPPVLIIAFRLCLPETESFIERQRVRAAGSNVGKTFLNEGKIAIKRHWPLLIYLVLLMAGFNFMSHGSQDLYPTMLKNQFNFSRNQVTVTQVVANLGAILGGTVVGYSSQIFGRRFSIIVICIIGGALLYPYGFTPNEKVIAAAFFEQFCVQGAWGVIPIHLMELSPGSLRTFVVGTSYQLGNLVSSASSTIEATIGERFPLAPKISAKGVVTKRYEYGIVIAIFLGCVYGYVILLTFLGPEFKNRDMGVANDHDLMEAAVQDAVRDRPEPRVQYTHEHDDIVFYAVAVRSSRVVVDSSTKLPSTD</sequence>
<dbReference type="Proteomes" id="UP000799436">
    <property type="component" value="Unassembled WGS sequence"/>
</dbReference>
<dbReference type="FunFam" id="1.20.1250.20:FF:000276">
    <property type="entry name" value="Sugar transporter family protein"/>
    <property type="match status" value="1"/>
</dbReference>
<feature type="transmembrane region" description="Helical" evidence="6">
    <location>
        <begin position="356"/>
        <end position="373"/>
    </location>
</feature>
<gene>
    <name evidence="8" type="ORF">EJ03DRAFT_337058</name>
</gene>
<feature type="transmembrane region" description="Helical" evidence="6">
    <location>
        <begin position="458"/>
        <end position="479"/>
    </location>
</feature>
<evidence type="ECO:0000259" key="7">
    <source>
        <dbReference type="PROSITE" id="PS50850"/>
    </source>
</evidence>
<feature type="transmembrane region" description="Helical" evidence="6">
    <location>
        <begin position="328"/>
        <end position="349"/>
    </location>
</feature>
<dbReference type="GO" id="GO:0005886">
    <property type="term" value="C:plasma membrane"/>
    <property type="evidence" value="ECO:0007669"/>
    <property type="project" value="TreeGrafter"/>
</dbReference>
<evidence type="ECO:0000256" key="2">
    <source>
        <dbReference type="ARBA" id="ARBA00022692"/>
    </source>
</evidence>
<keyword evidence="9" id="KW-1185">Reference proteome</keyword>
<protein>
    <submittedName>
        <fullName evidence="8">MFS transporter</fullName>
    </submittedName>
</protein>
<feature type="transmembrane region" description="Helical" evidence="6">
    <location>
        <begin position="235"/>
        <end position="253"/>
    </location>
</feature>
<dbReference type="GO" id="GO:0035879">
    <property type="term" value="P:plasma membrane lactate transport"/>
    <property type="evidence" value="ECO:0007669"/>
    <property type="project" value="TreeGrafter"/>
</dbReference>
<evidence type="ECO:0000313" key="9">
    <source>
        <dbReference type="Proteomes" id="UP000799436"/>
    </source>
</evidence>
<dbReference type="FunFam" id="1.20.1250.20:FF:000190">
    <property type="entry name" value="Sugar transporter family protein"/>
    <property type="match status" value="1"/>
</dbReference>
<dbReference type="SUPFAM" id="SSF103473">
    <property type="entry name" value="MFS general substrate transporter"/>
    <property type="match status" value="1"/>
</dbReference>
<dbReference type="InterPro" id="IPR036259">
    <property type="entry name" value="MFS_trans_sf"/>
</dbReference>
<keyword evidence="4 6" id="KW-0472">Membrane</keyword>
<dbReference type="GO" id="GO:0015355">
    <property type="term" value="F:secondary active monocarboxylate transmembrane transporter activity"/>
    <property type="evidence" value="ECO:0007669"/>
    <property type="project" value="TreeGrafter"/>
</dbReference>
<feature type="domain" description="Major facilitator superfamily (MFS) profile" evidence="7">
    <location>
        <begin position="78"/>
        <end position="484"/>
    </location>
</feature>
<feature type="transmembrane region" description="Helical" evidence="6">
    <location>
        <begin position="114"/>
        <end position="135"/>
    </location>
</feature>
<feature type="transmembrane region" description="Helical" evidence="6">
    <location>
        <begin position="205"/>
        <end position="223"/>
    </location>
</feature>
<keyword evidence="3 6" id="KW-1133">Transmembrane helix</keyword>
<evidence type="ECO:0000256" key="6">
    <source>
        <dbReference type="SAM" id="Phobius"/>
    </source>
</evidence>
<dbReference type="InterPro" id="IPR020846">
    <property type="entry name" value="MFS_dom"/>
</dbReference>
<evidence type="ECO:0000256" key="4">
    <source>
        <dbReference type="ARBA" id="ARBA00023136"/>
    </source>
</evidence>
<evidence type="ECO:0000256" key="5">
    <source>
        <dbReference type="SAM" id="MobiDB-lite"/>
    </source>
</evidence>
<dbReference type="OrthoDB" id="5296287at2759"/>
<dbReference type="EMBL" id="ML995846">
    <property type="protein sequence ID" value="KAF2768255.1"/>
    <property type="molecule type" value="Genomic_DNA"/>
</dbReference>
<name>A0A6G1L5Y1_9PEZI</name>
<evidence type="ECO:0000256" key="1">
    <source>
        <dbReference type="ARBA" id="ARBA00004141"/>
    </source>
</evidence>
<comment type="subcellular location">
    <subcellularLocation>
        <location evidence="1">Membrane</location>
        <topology evidence="1">Multi-pass membrane protein</topology>
    </subcellularLocation>
</comment>
<organism evidence="8 9">
    <name type="scientific">Teratosphaeria nubilosa</name>
    <dbReference type="NCBI Taxonomy" id="161662"/>
    <lineage>
        <taxon>Eukaryota</taxon>
        <taxon>Fungi</taxon>
        <taxon>Dikarya</taxon>
        <taxon>Ascomycota</taxon>
        <taxon>Pezizomycotina</taxon>
        <taxon>Dothideomycetes</taxon>
        <taxon>Dothideomycetidae</taxon>
        <taxon>Mycosphaerellales</taxon>
        <taxon>Teratosphaeriaceae</taxon>
        <taxon>Teratosphaeria</taxon>
    </lineage>
</organism>
<feature type="region of interest" description="Disordered" evidence="5">
    <location>
        <begin position="1"/>
        <end position="40"/>
    </location>
</feature>
<proteinExistence type="predicted"/>
<dbReference type="PANTHER" id="PTHR23508:SF10">
    <property type="entry name" value="CARBOXYLIC ACID TRANSPORTER PROTEIN HOMOLOG"/>
    <property type="match status" value="1"/>
</dbReference>
<feature type="transmembrane region" description="Helical" evidence="6">
    <location>
        <begin position="290"/>
        <end position="308"/>
    </location>
</feature>
<dbReference type="InterPro" id="IPR005828">
    <property type="entry name" value="MFS_sugar_transport-like"/>
</dbReference>
<dbReference type="PANTHER" id="PTHR23508">
    <property type="entry name" value="CARBOXYLIC ACID TRANSPORTER PROTEIN HOMOLOG"/>
    <property type="match status" value="1"/>
</dbReference>